<name>A0A918RSD6_9GAMM</name>
<feature type="coiled-coil region" evidence="1">
    <location>
        <begin position="342"/>
        <end position="373"/>
    </location>
</feature>
<dbReference type="AlphaFoldDB" id="A0A918RSD6"/>
<gene>
    <name evidence="3" type="ORF">GCM10008090_18450</name>
</gene>
<reference evidence="3" key="2">
    <citation type="submission" date="2020-09" db="EMBL/GenBank/DDBJ databases">
        <authorList>
            <person name="Sun Q."/>
            <person name="Kim S."/>
        </authorList>
    </citation>
    <scope>NUCLEOTIDE SEQUENCE</scope>
    <source>
        <strain evidence="3">KCTC 12711</strain>
    </source>
</reference>
<keyword evidence="1" id="KW-0175">Coiled coil</keyword>
<feature type="region of interest" description="Disordered" evidence="2">
    <location>
        <begin position="458"/>
        <end position="497"/>
    </location>
</feature>
<dbReference type="EMBL" id="BMXA01000002">
    <property type="protein sequence ID" value="GHA08864.1"/>
    <property type="molecule type" value="Genomic_DNA"/>
</dbReference>
<evidence type="ECO:0000256" key="1">
    <source>
        <dbReference type="SAM" id="Coils"/>
    </source>
</evidence>
<accession>A0A918RSD6</accession>
<comment type="caution">
    <text evidence="3">The sequence shown here is derived from an EMBL/GenBank/DDBJ whole genome shotgun (WGS) entry which is preliminary data.</text>
</comment>
<evidence type="ECO:0008006" key="5">
    <source>
        <dbReference type="Google" id="ProtNLM"/>
    </source>
</evidence>
<feature type="compositionally biased region" description="Gly residues" evidence="2">
    <location>
        <begin position="472"/>
        <end position="497"/>
    </location>
</feature>
<sequence>MWTGPRALSSIDESLQSIRNDVVRLDNELKQLTHRQGGLQRQRVQLLNDIAEVRLSALDVGEIKANFRSADQQALDILSQRDLAITDIDARVSQCHQAVQAAESRRHDLLEAVNKKSQALADIEAAVQSELQGDSVYQAQLSQARQAESIAQQAAHKVAQARTDMAEKAEPYQADKLFMYLWERHFGTPDYSANLFARFMDSWVARLIGFEPARVDYWNLTAIPERLLAHANGVKEAAEIEFEAVQAIEKQHLDAAGAEQVEVQLQALRTSVDEQDDEIETLESDLNALISQRDAFVTGADEYMQRCFATLRDAMEQADLASVNSYVRETSSSVDDVRLDEIHRVDRQLSELKSDLEDVRAMHERRLDKLKELEKVRRDFKNSRFDDVRSGFDNEALIATVLGQFIQGLVSGSDVWRVIQRHQRYRDIGASPDFGSGGLGQIGDILSDELLRGSRRSRRSRSTWHWPKPRRGGGGFNFPSRGGGSGDGGGFTTGGGF</sequence>
<keyword evidence="4" id="KW-1185">Reference proteome</keyword>
<dbReference type="RefSeq" id="WP_189400073.1">
    <property type="nucleotide sequence ID" value="NZ_BMXA01000002.1"/>
</dbReference>
<protein>
    <recommendedName>
        <fullName evidence="5">Chromosome partition protein Smc</fullName>
    </recommendedName>
</protein>
<evidence type="ECO:0000313" key="3">
    <source>
        <dbReference type="EMBL" id="GHA08864.1"/>
    </source>
</evidence>
<reference evidence="3" key="1">
    <citation type="journal article" date="2014" name="Int. J. Syst. Evol. Microbiol.">
        <title>Complete genome sequence of Corynebacterium casei LMG S-19264T (=DSM 44701T), isolated from a smear-ripened cheese.</title>
        <authorList>
            <consortium name="US DOE Joint Genome Institute (JGI-PGF)"/>
            <person name="Walter F."/>
            <person name="Albersmeier A."/>
            <person name="Kalinowski J."/>
            <person name="Ruckert C."/>
        </authorList>
    </citation>
    <scope>NUCLEOTIDE SEQUENCE</scope>
    <source>
        <strain evidence="3">KCTC 12711</strain>
    </source>
</reference>
<organism evidence="3 4">
    <name type="scientific">Arenicella chitinivorans</name>
    <dbReference type="NCBI Taxonomy" id="1329800"/>
    <lineage>
        <taxon>Bacteria</taxon>
        <taxon>Pseudomonadati</taxon>
        <taxon>Pseudomonadota</taxon>
        <taxon>Gammaproteobacteria</taxon>
        <taxon>Arenicellales</taxon>
        <taxon>Arenicellaceae</taxon>
        <taxon>Arenicella</taxon>
    </lineage>
</organism>
<feature type="coiled-coil region" evidence="1">
    <location>
        <begin position="15"/>
        <end position="42"/>
    </location>
</feature>
<evidence type="ECO:0000256" key="2">
    <source>
        <dbReference type="SAM" id="MobiDB-lite"/>
    </source>
</evidence>
<dbReference type="Proteomes" id="UP000614811">
    <property type="component" value="Unassembled WGS sequence"/>
</dbReference>
<proteinExistence type="predicted"/>
<feature type="compositionally biased region" description="Basic residues" evidence="2">
    <location>
        <begin position="458"/>
        <end position="471"/>
    </location>
</feature>
<evidence type="ECO:0000313" key="4">
    <source>
        <dbReference type="Proteomes" id="UP000614811"/>
    </source>
</evidence>
<feature type="coiled-coil region" evidence="1">
    <location>
        <begin position="258"/>
        <end position="292"/>
    </location>
</feature>